<reference evidence="1 2" key="1">
    <citation type="submission" date="2019-12" db="EMBL/GenBank/DDBJ databases">
        <authorList>
            <person name="Floudas D."/>
            <person name="Bentzer J."/>
            <person name="Ahren D."/>
            <person name="Johansson T."/>
            <person name="Persson P."/>
            <person name="Tunlid A."/>
        </authorList>
    </citation>
    <scope>NUCLEOTIDE SEQUENCE [LARGE SCALE GENOMIC DNA]</scope>
    <source>
        <strain evidence="1 2">CBS 102.39</strain>
    </source>
</reference>
<dbReference type="EMBL" id="JAACJL010000057">
    <property type="protein sequence ID" value="KAF4612084.1"/>
    <property type="molecule type" value="Genomic_DNA"/>
</dbReference>
<dbReference type="Gene3D" id="3.80.10.10">
    <property type="entry name" value="Ribonuclease Inhibitor"/>
    <property type="match status" value="1"/>
</dbReference>
<organism evidence="1 2">
    <name type="scientific">Agrocybe pediades</name>
    <dbReference type="NCBI Taxonomy" id="84607"/>
    <lineage>
        <taxon>Eukaryota</taxon>
        <taxon>Fungi</taxon>
        <taxon>Dikarya</taxon>
        <taxon>Basidiomycota</taxon>
        <taxon>Agaricomycotina</taxon>
        <taxon>Agaricomycetes</taxon>
        <taxon>Agaricomycetidae</taxon>
        <taxon>Agaricales</taxon>
        <taxon>Agaricineae</taxon>
        <taxon>Strophariaceae</taxon>
        <taxon>Agrocybe</taxon>
    </lineage>
</organism>
<dbReference type="SUPFAM" id="SSF52047">
    <property type="entry name" value="RNI-like"/>
    <property type="match status" value="1"/>
</dbReference>
<gene>
    <name evidence="1" type="ORF">D9613_004483</name>
</gene>
<keyword evidence="2" id="KW-1185">Reference proteome</keyword>
<comment type="caution">
    <text evidence="1">The sequence shown here is derived from an EMBL/GenBank/DDBJ whole genome shotgun (WGS) entry which is preliminary data.</text>
</comment>
<name>A0A8H4QJK4_9AGAR</name>
<sequence>MPCPYHKDTALSTNIINLSQLDYIKSECHVEEGACQLCQELLAAENDVEAAIMQLKAALNRHQRVKTDINRTHSPIIRDLPIEILSRIFYSCFSEDMQKYGEPIYEDCFVPLKVGAGFIAGISRLQPVCAYGGMDIERSGTLPIWVYLAEDVESPGDVKTIPEACRPCWERCLQLLKKISERWEVASLNLSLNSFVYIAHKVKIKPPIRRLALQSPNDMCYGPKEVTLSYPIRLGHVSINWHCVTHLKVQEWPQEECVSLLRHAPRLESRSLIRVGCFSEATMETIHGGPVVAVNHDSLRYLYIECNNSPAIFFDQVTLSSLEELDYSHFRGGYFPDEANRSIFLREFIARSSCPLKKLSLYVPPFTPIDYLDTILQLLLSLVHFDLHFSAGLLMTYQREVFDHLLLRLITTASIEDGNVISKFLPKLEILELDCFRLRDDDVSYWIAIIDVFGDPGKEGRRPFSCVTINADTPYPVKGLPDDVVDRLVGLQKAGAVIEHRIRSKDGYYDFVPVKWA</sequence>
<dbReference type="Proteomes" id="UP000521872">
    <property type="component" value="Unassembled WGS sequence"/>
</dbReference>
<evidence type="ECO:0000313" key="1">
    <source>
        <dbReference type="EMBL" id="KAF4612084.1"/>
    </source>
</evidence>
<protein>
    <submittedName>
        <fullName evidence="1">Uncharacterized protein</fullName>
    </submittedName>
</protein>
<dbReference type="AlphaFoldDB" id="A0A8H4QJK4"/>
<dbReference type="InterPro" id="IPR032675">
    <property type="entry name" value="LRR_dom_sf"/>
</dbReference>
<evidence type="ECO:0000313" key="2">
    <source>
        <dbReference type="Proteomes" id="UP000521872"/>
    </source>
</evidence>
<accession>A0A8H4QJK4</accession>
<proteinExistence type="predicted"/>